<reference evidence="3 4" key="1">
    <citation type="submission" date="2017-12" db="EMBL/GenBank/DDBJ databases">
        <authorList>
            <person name="Hurst M.R.H."/>
        </authorList>
    </citation>
    <scope>NUCLEOTIDE SEQUENCE [LARGE SCALE GENOMIC DNA]</scope>
    <source>
        <strain evidence="3 4">BM15</strain>
    </source>
</reference>
<dbReference type="OrthoDB" id="7777568at2"/>
<protein>
    <submittedName>
        <fullName evidence="3">META domain-containing protein</fullName>
    </submittedName>
</protein>
<proteinExistence type="predicted"/>
<evidence type="ECO:0000259" key="2">
    <source>
        <dbReference type="Pfam" id="PF03724"/>
    </source>
</evidence>
<name>A0A2K9EEL4_9RHOB</name>
<feature type="domain" description="DUF306" evidence="2">
    <location>
        <begin position="36"/>
        <end position="122"/>
    </location>
</feature>
<evidence type="ECO:0000313" key="3">
    <source>
        <dbReference type="EMBL" id="AUH32759.1"/>
    </source>
</evidence>
<organism evidence="3 4">
    <name type="scientific">Paracoccus tegillarcae</name>
    <dbReference type="NCBI Taxonomy" id="1529068"/>
    <lineage>
        <taxon>Bacteria</taxon>
        <taxon>Pseudomonadati</taxon>
        <taxon>Pseudomonadota</taxon>
        <taxon>Alphaproteobacteria</taxon>
        <taxon>Rhodobacterales</taxon>
        <taxon>Paracoccaceae</taxon>
        <taxon>Paracoccus</taxon>
    </lineage>
</organism>
<dbReference type="Proteomes" id="UP000233742">
    <property type="component" value="Chromosome"/>
</dbReference>
<dbReference type="KEGG" id="paro:CUV01_04615"/>
<dbReference type="InterPro" id="IPR005184">
    <property type="entry name" value="DUF306_Meta_HslJ"/>
</dbReference>
<dbReference type="AlphaFoldDB" id="A0A2K9EEL4"/>
<gene>
    <name evidence="3" type="ORF">CUV01_04615</name>
</gene>
<evidence type="ECO:0000313" key="4">
    <source>
        <dbReference type="Proteomes" id="UP000233742"/>
    </source>
</evidence>
<keyword evidence="4" id="KW-1185">Reference proteome</keyword>
<keyword evidence="1" id="KW-0732">Signal</keyword>
<dbReference type="InterPro" id="IPR038670">
    <property type="entry name" value="HslJ-like_sf"/>
</dbReference>
<sequence>MIRPAAIAATALLGLAACEPAATANATVEGNVPLESYYMVGIGQDAAPERNMAIRFTENQIIGSGPCNSFTATNAATLPAIQVSSFVPTAAPCNESALEQRFFNAMRQATSADYSGGVLLVKGPTYMQFEPGRPL</sequence>
<feature type="signal peptide" evidence="1">
    <location>
        <begin position="1"/>
        <end position="26"/>
    </location>
</feature>
<feature type="chain" id="PRO_5014862474" evidence="1">
    <location>
        <begin position="27"/>
        <end position="135"/>
    </location>
</feature>
<evidence type="ECO:0000256" key="1">
    <source>
        <dbReference type="SAM" id="SignalP"/>
    </source>
</evidence>
<dbReference type="PROSITE" id="PS51257">
    <property type="entry name" value="PROKAR_LIPOPROTEIN"/>
    <property type="match status" value="1"/>
</dbReference>
<dbReference type="EMBL" id="CP025408">
    <property type="protein sequence ID" value="AUH32759.1"/>
    <property type="molecule type" value="Genomic_DNA"/>
</dbReference>
<dbReference type="RefSeq" id="WP_101459433.1">
    <property type="nucleotide sequence ID" value="NZ_CP025408.1"/>
</dbReference>
<accession>A0A2K9EEL4</accession>
<dbReference type="Gene3D" id="2.40.128.270">
    <property type="match status" value="1"/>
</dbReference>
<dbReference type="Pfam" id="PF03724">
    <property type="entry name" value="META"/>
    <property type="match status" value="1"/>
</dbReference>